<feature type="domain" description="Nucleoside phosphorylase" evidence="7">
    <location>
        <begin position="20"/>
        <end position="258"/>
    </location>
</feature>
<dbReference type="InterPro" id="IPR000845">
    <property type="entry name" value="Nucleoside_phosphorylase_d"/>
</dbReference>
<proteinExistence type="inferred from homology"/>
<evidence type="ECO:0000313" key="9">
    <source>
        <dbReference type="Proteomes" id="UP000007102"/>
    </source>
</evidence>
<dbReference type="PANTHER" id="PTHR11904">
    <property type="entry name" value="METHYLTHIOADENOSINE/PURINE NUCLEOSIDE PHOSPHORYLASE"/>
    <property type="match status" value="1"/>
</dbReference>
<dbReference type="EC" id="2.4.2.1" evidence="3"/>
<evidence type="ECO:0000256" key="5">
    <source>
        <dbReference type="ARBA" id="ARBA00022679"/>
    </source>
</evidence>
<dbReference type="RefSeq" id="WP_013638523.1">
    <property type="nucleotide sequence ID" value="NC_015185.1"/>
</dbReference>
<gene>
    <name evidence="8" type="ordered locus">Dester_0931</name>
</gene>
<keyword evidence="9" id="KW-1185">Reference proteome</keyword>
<dbReference type="Proteomes" id="UP000007102">
    <property type="component" value="Chromosome"/>
</dbReference>
<evidence type="ECO:0000256" key="3">
    <source>
        <dbReference type="ARBA" id="ARBA00011886"/>
    </source>
</evidence>
<dbReference type="EMBL" id="CP002543">
    <property type="protein sequence ID" value="ADY73570.1"/>
    <property type="molecule type" value="Genomic_DNA"/>
</dbReference>
<dbReference type="CDD" id="cd09009">
    <property type="entry name" value="PNP-EcPNPII_like"/>
    <property type="match status" value="1"/>
</dbReference>
<dbReference type="GO" id="GO:0005737">
    <property type="term" value="C:cytoplasm"/>
    <property type="evidence" value="ECO:0007669"/>
    <property type="project" value="TreeGrafter"/>
</dbReference>
<evidence type="ECO:0000256" key="4">
    <source>
        <dbReference type="ARBA" id="ARBA00022676"/>
    </source>
</evidence>
<protein>
    <recommendedName>
        <fullName evidence="3">purine-nucleoside phosphorylase</fullName>
        <ecNumber evidence="3">2.4.2.1</ecNumber>
    </recommendedName>
    <alternativeName>
        <fullName evidence="6">Inosine-guanosine phosphorylase</fullName>
    </alternativeName>
</protein>
<reference evidence="9" key="2">
    <citation type="submission" date="2011-02" db="EMBL/GenBank/DDBJ databases">
        <title>The complete genome of Desulfurobacterium thermolithotrophum DSM 11699.</title>
        <authorList>
            <consortium name="US DOE Joint Genome Institute (JGI-PGF)"/>
            <person name="Lucas S."/>
            <person name="Copeland A."/>
            <person name="Lapidus A."/>
            <person name="Bruce D."/>
            <person name="Goodwin L."/>
            <person name="Pitluck S."/>
            <person name="Kyrpides N."/>
            <person name="Mavromatis K."/>
            <person name="Pagani I."/>
            <person name="Ivanova N."/>
            <person name="Mikhailova N."/>
            <person name="Daligault H."/>
            <person name="Detter J.C."/>
            <person name="Tapia R."/>
            <person name="Han C."/>
            <person name="Land M."/>
            <person name="Hauser L."/>
            <person name="Markowitz V."/>
            <person name="Cheng J.-F."/>
            <person name="Hugenholtz P."/>
            <person name="Woyke T."/>
            <person name="Wu D."/>
            <person name="Spring S."/>
            <person name="Brambilla E."/>
            <person name="Klenk H.-P."/>
            <person name="Eisen J.A."/>
        </authorList>
    </citation>
    <scope>NUCLEOTIDE SEQUENCE [LARGE SCALE GENOMIC DNA]</scope>
    <source>
        <strain evidence="9">DSM 11699 / BSA</strain>
    </source>
</reference>
<dbReference type="PANTHER" id="PTHR11904:SF9">
    <property type="entry name" value="PURINE NUCLEOSIDE PHOSPHORYLASE-RELATED"/>
    <property type="match status" value="1"/>
</dbReference>
<dbReference type="eggNOG" id="COG0005">
    <property type="taxonomic scope" value="Bacteria"/>
</dbReference>
<evidence type="ECO:0000256" key="1">
    <source>
        <dbReference type="ARBA" id="ARBA00005058"/>
    </source>
</evidence>
<evidence type="ECO:0000256" key="6">
    <source>
        <dbReference type="ARBA" id="ARBA00031036"/>
    </source>
</evidence>
<dbReference type="InterPro" id="IPR011268">
    <property type="entry name" value="Purine_phosphorylase"/>
</dbReference>
<dbReference type="SUPFAM" id="SSF53167">
    <property type="entry name" value="Purine and uridine phosphorylases"/>
    <property type="match status" value="1"/>
</dbReference>
<keyword evidence="4 8" id="KW-0328">Glycosyltransferase</keyword>
<dbReference type="Gene3D" id="3.40.50.1580">
    <property type="entry name" value="Nucleoside phosphorylase domain"/>
    <property type="match status" value="1"/>
</dbReference>
<evidence type="ECO:0000256" key="2">
    <source>
        <dbReference type="ARBA" id="ARBA00006751"/>
    </source>
</evidence>
<accession>F0S3Z8</accession>
<sequence>MVTKASIFIKEKTGIEKFDIAVLGGSGIKLDKVFTEIPYSQIPQMPIPFVPGHSGTLKILEVGKKKVLFFEGRFHYYEDREDWELRFIPELSAKLGVKLFISTCASGAISRKAAQSEIGVIVDHINLLGRNPLVGLIKSYGDKVFINGKEIYDRKVSDLFLRKGIELGLSISPVVLASVLGPNYETFAEIRFLEVAGTDVVSMSSIPEILSAKFYGMKVAALTVITNDTLKLQTTHEEVLNISSQRSMKLSKLLWKTIHSLELS</sequence>
<dbReference type="KEGG" id="dte:Dester_0931"/>
<reference evidence="8 9" key="1">
    <citation type="journal article" date="2011" name="Stand. Genomic Sci.">
        <title>Complete genome sequence of the thermophilic sulfur-reducer Desulfurobacterium thermolithotrophum type strain (BSA(T)) from a deep-sea hydrothermal vent.</title>
        <authorList>
            <person name="Goker M."/>
            <person name="Daligault H."/>
            <person name="Mwirichia R."/>
            <person name="Lapidus A."/>
            <person name="Lucas S."/>
            <person name="Deshpande S."/>
            <person name="Pagani I."/>
            <person name="Tapia R."/>
            <person name="Cheng J.F."/>
            <person name="Goodwin L."/>
            <person name="Pitluck S."/>
            <person name="Liolios K."/>
            <person name="Ivanova N."/>
            <person name="Mavromatis K."/>
            <person name="Mikhailova N."/>
            <person name="Pati A."/>
            <person name="Chen A."/>
            <person name="Palaniappan K."/>
            <person name="Han C."/>
            <person name="Land M."/>
            <person name="Hauser L."/>
            <person name="Pan C."/>
            <person name="Brambilla E.M."/>
            <person name="Rohde M."/>
            <person name="Spring S."/>
            <person name="Sikorski J."/>
            <person name="Wirth R."/>
            <person name="Detter J.C."/>
            <person name="Woyke T."/>
            <person name="Bristow J."/>
            <person name="Eisen J.A."/>
            <person name="Markowitz V."/>
            <person name="Hugenholtz P."/>
            <person name="Kyrpides N.C."/>
            <person name="Klenk H.P."/>
        </authorList>
    </citation>
    <scope>NUCLEOTIDE SEQUENCE [LARGE SCALE GENOMIC DNA]</scope>
    <source>
        <strain evidence="9">DSM 11699 / BSA</strain>
    </source>
</reference>
<dbReference type="HOGENOM" id="CLU_054456_1_0_0"/>
<comment type="pathway">
    <text evidence="1">Purine metabolism; purine nucleoside salvage.</text>
</comment>
<evidence type="ECO:0000259" key="7">
    <source>
        <dbReference type="Pfam" id="PF01048"/>
    </source>
</evidence>
<evidence type="ECO:0000313" key="8">
    <source>
        <dbReference type="EMBL" id="ADY73570.1"/>
    </source>
</evidence>
<dbReference type="InParanoid" id="F0S3Z8"/>
<keyword evidence="5 8" id="KW-0808">Transferase</keyword>
<name>F0S3Z8_DESTD</name>
<dbReference type="InterPro" id="IPR035994">
    <property type="entry name" value="Nucleoside_phosphorylase_sf"/>
</dbReference>
<dbReference type="GO" id="GO:0004731">
    <property type="term" value="F:purine-nucleoside phosphorylase activity"/>
    <property type="evidence" value="ECO:0007669"/>
    <property type="project" value="UniProtKB-EC"/>
</dbReference>
<dbReference type="FunCoup" id="F0S3Z8">
    <property type="interactions" value="364"/>
</dbReference>
<dbReference type="STRING" id="868864.Dester_0931"/>
<dbReference type="Pfam" id="PF01048">
    <property type="entry name" value="PNP_UDP_1"/>
    <property type="match status" value="1"/>
</dbReference>
<dbReference type="GO" id="GO:0009116">
    <property type="term" value="P:nucleoside metabolic process"/>
    <property type="evidence" value="ECO:0007669"/>
    <property type="project" value="InterPro"/>
</dbReference>
<comment type="similarity">
    <text evidence="2">Belongs to the PNP/MTAP phosphorylase family.</text>
</comment>
<dbReference type="OrthoDB" id="1523230at2"/>
<organism evidence="8 9">
    <name type="scientific">Desulfurobacterium thermolithotrophum (strain DSM 11699 / BSA)</name>
    <dbReference type="NCBI Taxonomy" id="868864"/>
    <lineage>
        <taxon>Bacteria</taxon>
        <taxon>Pseudomonadati</taxon>
        <taxon>Aquificota</taxon>
        <taxon>Aquificia</taxon>
        <taxon>Desulfurobacteriales</taxon>
        <taxon>Desulfurobacteriaceae</taxon>
        <taxon>Desulfurobacterium</taxon>
    </lineage>
</organism>
<dbReference type="AlphaFoldDB" id="F0S3Z8"/>
<dbReference type="UniPathway" id="UPA00606"/>